<dbReference type="EMBL" id="KV426020">
    <property type="protein sequence ID" value="KZV91807.1"/>
    <property type="molecule type" value="Genomic_DNA"/>
</dbReference>
<dbReference type="Proteomes" id="UP000077266">
    <property type="component" value="Unassembled WGS sequence"/>
</dbReference>
<accession>A0A165HDF2</accession>
<evidence type="ECO:0000256" key="2">
    <source>
        <dbReference type="SAM" id="MobiDB-lite"/>
    </source>
</evidence>
<organism evidence="3 4">
    <name type="scientific">Exidia glandulosa HHB12029</name>
    <dbReference type="NCBI Taxonomy" id="1314781"/>
    <lineage>
        <taxon>Eukaryota</taxon>
        <taxon>Fungi</taxon>
        <taxon>Dikarya</taxon>
        <taxon>Basidiomycota</taxon>
        <taxon>Agaricomycotina</taxon>
        <taxon>Agaricomycetes</taxon>
        <taxon>Auriculariales</taxon>
        <taxon>Exidiaceae</taxon>
        <taxon>Exidia</taxon>
    </lineage>
</organism>
<keyword evidence="1" id="KW-0175">Coiled coil</keyword>
<evidence type="ECO:0000256" key="1">
    <source>
        <dbReference type="SAM" id="Coils"/>
    </source>
</evidence>
<feature type="region of interest" description="Disordered" evidence="2">
    <location>
        <begin position="127"/>
        <end position="172"/>
    </location>
</feature>
<protein>
    <submittedName>
        <fullName evidence="3">Uncharacterized protein</fullName>
    </submittedName>
</protein>
<evidence type="ECO:0000313" key="4">
    <source>
        <dbReference type="Proteomes" id="UP000077266"/>
    </source>
</evidence>
<name>A0A165HDF2_EXIGL</name>
<feature type="region of interest" description="Disordered" evidence="2">
    <location>
        <begin position="1"/>
        <end position="22"/>
    </location>
</feature>
<dbReference type="AlphaFoldDB" id="A0A165HDF2"/>
<keyword evidence="4" id="KW-1185">Reference proteome</keyword>
<feature type="coiled-coil region" evidence="1">
    <location>
        <begin position="68"/>
        <end position="109"/>
    </location>
</feature>
<feature type="compositionally biased region" description="Basic residues" evidence="2">
    <location>
        <begin position="1"/>
        <end position="11"/>
    </location>
</feature>
<dbReference type="InParanoid" id="A0A165HDF2"/>
<proteinExistence type="predicted"/>
<evidence type="ECO:0000313" key="3">
    <source>
        <dbReference type="EMBL" id="KZV91807.1"/>
    </source>
</evidence>
<feature type="compositionally biased region" description="Low complexity" evidence="2">
    <location>
        <begin position="127"/>
        <end position="161"/>
    </location>
</feature>
<sequence length="401" mass="43146">MSKSATLKRARPAADDPPSGGRRINHISRACVGCRARIAATTRYPLAASVPLATLRRCVRSGRVDKRRALSEAQVDELNNNIQQLEDVKRCMENENELLKYQIDWLEKEMRKHGIVNLAIPTNIPSSPALPQLSPGSSPSPSPDFAFFSSPASPSSSLPDPGNSPVDNKGLMLHGDPQLLSANYRPYALPSSLPDDGMYLSPMYMSGRSSTTRLPHPIPAFNSGFSTATKNYAGIDARAIHSAPPTLRITTASNDGITDITTMFRNAALVSPAKNPFALDSPMPPSLSSARIGPASMRPAFYTPRRSPTTPFDAFNTSSPSSSSFLNTPSSTTTFDFSLATLGHTTLLASPLSLPSGPSTPCVFEPPSYTGTNETAGADEGMLFRAERIKSRDDRDTLMKM</sequence>
<gene>
    <name evidence="3" type="ORF">EXIGLDRAFT_769581</name>
</gene>
<reference evidence="3 4" key="1">
    <citation type="journal article" date="2016" name="Mol. Biol. Evol.">
        <title>Comparative Genomics of Early-Diverging Mushroom-Forming Fungi Provides Insights into the Origins of Lignocellulose Decay Capabilities.</title>
        <authorList>
            <person name="Nagy L.G."/>
            <person name="Riley R."/>
            <person name="Tritt A."/>
            <person name="Adam C."/>
            <person name="Daum C."/>
            <person name="Floudas D."/>
            <person name="Sun H."/>
            <person name="Yadav J.S."/>
            <person name="Pangilinan J."/>
            <person name="Larsson K.H."/>
            <person name="Matsuura K."/>
            <person name="Barry K."/>
            <person name="Labutti K."/>
            <person name="Kuo R."/>
            <person name="Ohm R.A."/>
            <person name="Bhattacharya S.S."/>
            <person name="Shirouzu T."/>
            <person name="Yoshinaga Y."/>
            <person name="Martin F.M."/>
            <person name="Grigoriev I.V."/>
            <person name="Hibbett D.S."/>
        </authorList>
    </citation>
    <scope>NUCLEOTIDE SEQUENCE [LARGE SCALE GENOMIC DNA]</scope>
    <source>
        <strain evidence="3 4">HHB12029</strain>
    </source>
</reference>